<evidence type="ECO:0000256" key="1">
    <source>
        <dbReference type="SAM" id="MobiDB-lite"/>
    </source>
</evidence>
<reference evidence="2 3" key="1">
    <citation type="submission" date="2024-06" db="EMBL/GenBank/DDBJ databases">
        <title>The draft genome of Grus japonensis, version 3.</title>
        <authorList>
            <person name="Nabeshima K."/>
            <person name="Suzuki S."/>
            <person name="Onuma M."/>
        </authorList>
    </citation>
    <scope>NUCLEOTIDE SEQUENCE [LARGE SCALE GENOMIC DNA]</scope>
    <source>
        <strain evidence="2 3">451A</strain>
    </source>
</reference>
<organism evidence="2 3">
    <name type="scientific">Grus japonensis</name>
    <name type="common">Japanese crane</name>
    <name type="synonym">Red-crowned crane</name>
    <dbReference type="NCBI Taxonomy" id="30415"/>
    <lineage>
        <taxon>Eukaryota</taxon>
        <taxon>Metazoa</taxon>
        <taxon>Chordata</taxon>
        <taxon>Craniata</taxon>
        <taxon>Vertebrata</taxon>
        <taxon>Euteleostomi</taxon>
        <taxon>Archelosauria</taxon>
        <taxon>Archosauria</taxon>
        <taxon>Dinosauria</taxon>
        <taxon>Saurischia</taxon>
        <taxon>Theropoda</taxon>
        <taxon>Coelurosauria</taxon>
        <taxon>Aves</taxon>
        <taxon>Neognathae</taxon>
        <taxon>Neoaves</taxon>
        <taxon>Gruiformes</taxon>
        <taxon>Gruidae</taxon>
        <taxon>Grus</taxon>
    </lineage>
</organism>
<keyword evidence="2" id="KW-0418">Kinase</keyword>
<evidence type="ECO:0000313" key="2">
    <source>
        <dbReference type="EMBL" id="GAB0193132.1"/>
    </source>
</evidence>
<comment type="caution">
    <text evidence="2">The sequence shown here is derived from an EMBL/GenBank/DDBJ whole genome shotgun (WGS) entry which is preliminary data.</text>
</comment>
<protein>
    <submittedName>
        <fullName evidence="2">MAP kinase-interacting serine/threonine-protein kinase 1</fullName>
    </submittedName>
</protein>
<dbReference type="GO" id="GO:0016301">
    <property type="term" value="F:kinase activity"/>
    <property type="evidence" value="ECO:0007669"/>
    <property type="project" value="UniProtKB-KW"/>
</dbReference>
<keyword evidence="2" id="KW-0808">Transferase</keyword>
<feature type="region of interest" description="Disordered" evidence="1">
    <location>
        <begin position="24"/>
        <end position="50"/>
    </location>
</feature>
<gene>
    <name evidence="2" type="ORF">GRJ2_001778500</name>
</gene>
<feature type="compositionally biased region" description="Low complexity" evidence="1">
    <location>
        <begin position="27"/>
        <end position="44"/>
    </location>
</feature>
<name>A0ABC9X7Y8_GRUJA</name>
<accession>A0ABC9X7Y8</accession>
<sequence length="97" mass="10558">MRKEGGRALPGVLIWGGAARMRALPSPRAQRQGAGRPAGGAAQRRPPPWDVGGRHGELLFLPSKCWMEARQNTLAKLNFLHCSCKAAEQPSLSKIQF</sequence>
<proteinExistence type="predicted"/>
<dbReference type="Proteomes" id="UP001623348">
    <property type="component" value="Unassembled WGS sequence"/>
</dbReference>
<evidence type="ECO:0000313" key="3">
    <source>
        <dbReference type="Proteomes" id="UP001623348"/>
    </source>
</evidence>
<dbReference type="EMBL" id="BAAFJT010000008">
    <property type="protein sequence ID" value="GAB0193132.1"/>
    <property type="molecule type" value="Genomic_DNA"/>
</dbReference>
<keyword evidence="3" id="KW-1185">Reference proteome</keyword>
<dbReference type="AlphaFoldDB" id="A0ABC9X7Y8"/>